<comment type="caution">
    <text evidence="2">The sequence shown here is derived from an EMBL/GenBank/DDBJ whole genome shotgun (WGS) entry which is preliminary data.</text>
</comment>
<organism evidence="2 3">
    <name type="scientific">Streptomyces malaysiensis</name>
    <dbReference type="NCBI Taxonomy" id="92644"/>
    <lineage>
        <taxon>Bacteria</taxon>
        <taxon>Bacillati</taxon>
        <taxon>Actinomycetota</taxon>
        <taxon>Actinomycetes</taxon>
        <taxon>Kitasatosporales</taxon>
        <taxon>Streptomycetaceae</taxon>
        <taxon>Streptomyces</taxon>
        <taxon>Streptomyces violaceusniger group</taxon>
    </lineage>
</organism>
<gene>
    <name evidence="2" type="ORF">SMALB_3194</name>
</gene>
<proteinExistence type="predicted"/>
<feature type="region of interest" description="Disordered" evidence="1">
    <location>
        <begin position="116"/>
        <end position="171"/>
    </location>
</feature>
<feature type="compositionally biased region" description="Basic and acidic residues" evidence="1">
    <location>
        <begin position="116"/>
        <end position="127"/>
    </location>
</feature>
<evidence type="ECO:0000256" key="1">
    <source>
        <dbReference type="SAM" id="MobiDB-lite"/>
    </source>
</evidence>
<sequence length="171" mass="17561">MSVRGSDRRLPGRGPGPAPASSTQQEVEHPAGKGRWMRPAPRTIPPAGHRLAGMLVVLLAVLLSLVPADTARASAAPGPHPAPAATSAERPDTAPHADDAWAAARAAWARARHDHLGERPSLPDHHATHPRGTDTGPAAGTRTAGPCACAPLPSGRWAQQRGRAPPASPGT</sequence>
<feature type="region of interest" description="Disordered" evidence="1">
    <location>
        <begin position="1"/>
        <end position="43"/>
    </location>
</feature>
<evidence type="ECO:0000313" key="2">
    <source>
        <dbReference type="EMBL" id="NIY65211.1"/>
    </source>
</evidence>
<dbReference type="Proteomes" id="UP000536624">
    <property type="component" value="Unassembled WGS sequence"/>
</dbReference>
<feature type="region of interest" description="Disordered" evidence="1">
    <location>
        <begin position="72"/>
        <end position="100"/>
    </location>
</feature>
<dbReference type="AlphaFoldDB" id="A0A7X6AXF2"/>
<dbReference type="EMBL" id="JAALLH010000001">
    <property type="protein sequence ID" value="NIY65211.1"/>
    <property type="molecule type" value="Genomic_DNA"/>
</dbReference>
<accession>A0A7X6AXF2</accession>
<feature type="compositionally biased region" description="Basic and acidic residues" evidence="1">
    <location>
        <begin position="89"/>
        <end position="99"/>
    </location>
</feature>
<feature type="compositionally biased region" description="Basic and acidic residues" evidence="1">
    <location>
        <begin position="1"/>
        <end position="10"/>
    </location>
</feature>
<evidence type="ECO:0000313" key="3">
    <source>
        <dbReference type="Proteomes" id="UP000536624"/>
    </source>
</evidence>
<reference evidence="2 3" key="1">
    <citation type="submission" date="2020-02" db="EMBL/GenBank/DDBJ databases">
        <title>Streptomyces malaysiensis DSM14702 (JHCC583434, PFL_A843) Genome sequencing and assembly.</title>
        <authorList>
            <person name="Samborskyy M."/>
        </authorList>
    </citation>
    <scope>NUCLEOTIDE SEQUENCE [LARGE SCALE GENOMIC DNA]</scope>
    <source>
        <strain evidence="2 3">DSM 14702</strain>
    </source>
</reference>
<protein>
    <submittedName>
        <fullName evidence="2">Uncharacterized protein</fullName>
    </submittedName>
</protein>
<feature type="compositionally biased region" description="Low complexity" evidence="1">
    <location>
        <begin position="72"/>
        <end position="88"/>
    </location>
</feature>
<name>A0A7X6AXF2_STRMQ</name>